<dbReference type="Proteomes" id="UP000199337">
    <property type="component" value="Unassembled WGS sequence"/>
</dbReference>
<feature type="transmembrane region" description="Helical" evidence="1">
    <location>
        <begin position="7"/>
        <end position="29"/>
    </location>
</feature>
<feature type="transmembrane region" description="Helical" evidence="1">
    <location>
        <begin position="35"/>
        <end position="52"/>
    </location>
</feature>
<name>A0A1I2N9S8_9FIRM</name>
<keyword evidence="1" id="KW-0812">Transmembrane</keyword>
<dbReference type="EMBL" id="FOOX01000001">
    <property type="protein sequence ID" value="SFF99639.1"/>
    <property type="molecule type" value="Genomic_DNA"/>
</dbReference>
<proteinExistence type="predicted"/>
<evidence type="ECO:0000313" key="3">
    <source>
        <dbReference type="Proteomes" id="UP000199337"/>
    </source>
</evidence>
<accession>A0A1I2N9S8</accession>
<gene>
    <name evidence="2" type="ORF">SAMN05660649_00400</name>
</gene>
<keyword evidence="3" id="KW-1185">Reference proteome</keyword>
<sequence length="63" mass="7094">MRSKTFLPMFITVFLSVFTYYLLSTWASVSENKSMAAGVLVAILCSGILKRISDKKRNDSNKD</sequence>
<protein>
    <submittedName>
        <fullName evidence="2">Uncharacterized protein</fullName>
    </submittedName>
</protein>
<keyword evidence="1" id="KW-0472">Membrane</keyword>
<keyword evidence="1" id="KW-1133">Transmembrane helix</keyword>
<evidence type="ECO:0000256" key="1">
    <source>
        <dbReference type="SAM" id="Phobius"/>
    </source>
</evidence>
<dbReference type="AlphaFoldDB" id="A0A1I2N9S8"/>
<reference evidence="3" key="1">
    <citation type="submission" date="2016-10" db="EMBL/GenBank/DDBJ databases">
        <authorList>
            <person name="Varghese N."/>
            <person name="Submissions S."/>
        </authorList>
    </citation>
    <scope>NUCLEOTIDE SEQUENCE [LARGE SCALE GENOMIC DNA]</scope>
    <source>
        <strain evidence="3">DSM 17038</strain>
    </source>
</reference>
<organism evidence="2 3">
    <name type="scientific">Desulfotruncus arcticus DSM 17038</name>
    <dbReference type="NCBI Taxonomy" id="1121424"/>
    <lineage>
        <taxon>Bacteria</taxon>
        <taxon>Bacillati</taxon>
        <taxon>Bacillota</taxon>
        <taxon>Clostridia</taxon>
        <taxon>Eubacteriales</taxon>
        <taxon>Desulfallaceae</taxon>
        <taxon>Desulfotruncus</taxon>
    </lineage>
</organism>
<evidence type="ECO:0000313" key="2">
    <source>
        <dbReference type="EMBL" id="SFF99639.1"/>
    </source>
</evidence>